<feature type="region of interest" description="Disordered" evidence="1">
    <location>
        <begin position="59"/>
        <end position="83"/>
    </location>
</feature>
<protein>
    <submittedName>
        <fullName evidence="2">Uncharacterized protein</fullName>
    </submittedName>
</protein>
<dbReference type="Proteomes" id="UP001152803">
    <property type="component" value="Unassembled WGS sequence"/>
</dbReference>
<keyword evidence="3" id="KW-1185">Reference proteome</keyword>
<comment type="caution">
    <text evidence="2">The sequence shown here is derived from an EMBL/GenBank/DDBJ whole genome shotgun (WGS) entry which is preliminary data.</text>
</comment>
<dbReference type="EMBL" id="JAFJMO010000012">
    <property type="protein sequence ID" value="KAJ8261143.1"/>
    <property type="molecule type" value="Genomic_DNA"/>
</dbReference>
<accession>A0A9Q1D7C8</accession>
<sequence>MSCWEAADLQLGFMPAKCGERGDEFVHLPEPPNQGQRAPCLTQRPKPWPCLHRSAVGRAGPSVLDQSASTPPPAGRRPPEAPLCFRRAAVGRTRHRRVRPSSGREGVWQRWRWPRKHDDPHSDLRRCVNPLWIGGLLQAPGQIRPGLRRRASSCYRSHSAGLAFGPLRKRSRRSSDLTETQEIHYTAQYLQSCLGSYRRRL</sequence>
<name>A0A9Q1D7C8_CONCO</name>
<dbReference type="AlphaFoldDB" id="A0A9Q1D7C8"/>
<gene>
    <name evidence="2" type="ORF">COCON_G00168660</name>
</gene>
<evidence type="ECO:0000313" key="3">
    <source>
        <dbReference type="Proteomes" id="UP001152803"/>
    </source>
</evidence>
<organism evidence="2 3">
    <name type="scientific">Conger conger</name>
    <name type="common">Conger eel</name>
    <name type="synonym">Muraena conger</name>
    <dbReference type="NCBI Taxonomy" id="82655"/>
    <lineage>
        <taxon>Eukaryota</taxon>
        <taxon>Metazoa</taxon>
        <taxon>Chordata</taxon>
        <taxon>Craniata</taxon>
        <taxon>Vertebrata</taxon>
        <taxon>Euteleostomi</taxon>
        <taxon>Actinopterygii</taxon>
        <taxon>Neopterygii</taxon>
        <taxon>Teleostei</taxon>
        <taxon>Anguilliformes</taxon>
        <taxon>Congridae</taxon>
        <taxon>Conger</taxon>
    </lineage>
</organism>
<proteinExistence type="predicted"/>
<evidence type="ECO:0000313" key="2">
    <source>
        <dbReference type="EMBL" id="KAJ8261143.1"/>
    </source>
</evidence>
<evidence type="ECO:0000256" key="1">
    <source>
        <dbReference type="SAM" id="MobiDB-lite"/>
    </source>
</evidence>
<reference evidence="2" key="1">
    <citation type="journal article" date="2023" name="Science">
        <title>Genome structures resolve the early diversification of teleost fishes.</title>
        <authorList>
            <person name="Parey E."/>
            <person name="Louis A."/>
            <person name="Montfort J."/>
            <person name="Bouchez O."/>
            <person name="Roques C."/>
            <person name="Iampietro C."/>
            <person name="Lluch J."/>
            <person name="Castinel A."/>
            <person name="Donnadieu C."/>
            <person name="Desvignes T."/>
            <person name="Floi Bucao C."/>
            <person name="Jouanno E."/>
            <person name="Wen M."/>
            <person name="Mejri S."/>
            <person name="Dirks R."/>
            <person name="Jansen H."/>
            <person name="Henkel C."/>
            <person name="Chen W.J."/>
            <person name="Zahm M."/>
            <person name="Cabau C."/>
            <person name="Klopp C."/>
            <person name="Thompson A.W."/>
            <person name="Robinson-Rechavi M."/>
            <person name="Braasch I."/>
            <person name="Lecointre G."/>
            <person name="Bobe J."/>
            <person name="Postlethwait J.H."/>
            <person name="Berthelot C."/>
            <person name="Roest Crollius H."/>
            <person name="Guiguen Y."/>
        </authorList>
    </citation>
    <scope>NUCLEOTIDE SEQUENCE</scope>
    <source>
        <strain evidence="2">Concon-B</strain>
    </source>
</reference>